<comment type="similarity">
    <text evidence="2">Belongs to the ABC-4 integral membrane protein family. LolC/E subfamily.</text>
</comment>
<dbReference type="Pfam" id="PF02687">
    <property type="entry name" value="FtsX"/>
    <property type="match status" value="1"/>
</dbReference>
<comment type="subcellular location">
    <subcellularLocation>
        <location evidence="1">Cell membrane</location>
        <topology evidence="1">Multi-pass membrane protein</topology>
    </subcellularLocation>
</comment>
<protein>
    <submittedName>
        <fullName evidence="9">ABC transporter permease</fullName>
    </submittedName>
</protein>
<evidence type="ECO:0000256" key="7">
    <source>
        <dbReference type="SAM" id="Phobius"/>
    </source>
</evidence>
<dbReference type="InterPro" id="IPR003838">
    <property type="entry name" value="ABC3_permease_C"/>
</dbReference>
<dbReference type="RefSeq" id="WP_188527797.1">
    <property type="nucleotide sequence ID" value="NZ_BMGI01000003.1"/>
</dbReference>
<dbReference type="PANTHER" id="PTHR30489">
    <property type="entry name" value="LIPOPROTEIN-RELEASING SYSTEM TRANSMEMBRANE PROTEIN LOLE"/>
    <property type="match status" value="1"/>
</dbReference>
<feature type="transmembrane region" description="Helical" evidence="7">
    <location>
        <begin position="297"/>
        <end position="327"/>
    </location>
</feature>
<organism evidence="9 10">
    <name type="scientific">Sinisalibacter lacisalsi</name>
    <dbReference type="NCBI Taxonomy" id="1526570"/>
    <lineage>
        <taxon>Bacteria</taxon>
        <taxon>Pseudomonadati</taxon>
        <taxon>Pseudomonadota</taxon>
        <taxon>Alphaproteobacteria</taxon>
        <taxon>Rhodobacterales</taxon>
        <taxon>Roseobacteraceae</taxon>
        <taxon>Sinisalibacter</taxon>
    </lineage>
</organism>
<dbReference type="Proteomes" id="UP000617355">
    <property type="component" value="Unassembled WGS sequence"/>
</dbReference>
<evidence type="ECO:0000256" key="3">
    <source>
        <dbReference type="ARBA" id="ARBA00022475"/>
    </source>
</evidence>
<dbReference type="InterPro" id="IPR051447">
    <property type="entry name" value="Lipoprotein-release_system"/>
</dbReference>
<evidence type="ECO:0000259" key="8">
    <source>
        <dbReference type="Pfam" id="PF02687"/>
    </source>
</evidence>
<evidence type="ECO:0000256" key="5">
    <source>
        <dbReference type="ARBA" id="ARBA00022989"/>
    </source>
</evidence>
<keyword evidence="5 7" id="KW-1133">Transmembrane helix</keyword>
<feature type="transmembrane region" description="Helical" evidence="7">
    <location>
        <begin position="243"/>
        <end position="261"/>
    </location>
</feature>
<evidence type="ECO:0000256" key="2">
    <source>
        <dbReference type="ARBA" id="ARBA00005236"/>
    </source>
</evidence>
<keyword evidence="6 7" id="KW-0472">Membrane</keyword>
<dbReference type="PANTHER" id="PTHR30489:SF0">
    <property type="entry name" value="LIPOPROTEIN-RELEASING SYSTEM TRANSMEMBRANE PROTEIN LOLE"/>
    <property type="match status" value="1"/>
</dbReference>
<evidence type="ECO:0000313" key="9">
    <source>
        <dbReference type="EMBL" id="GGD38576.1"/>
    </source>
</evidence>
<proteinExistence type="inferred from homology"/>
<reference evidence="10" key="1">
    <citation type="journal article" date="2019" name="Int. J. Syst. Evol. Microbiol.">
        <title>The Global Catalogue of Microorganisms (GCM) 10K type strain sequencing project: providing services to taxonomists for standard genome sequencing and annotation.</title>
        <authorList>
            <consortium name="The Broad Institute Genomics Platform"/>
            <consortium name="The Broad Institute Genome Sequencing Center for Infectious Disease"/>
            <person name="Wu L."/>
            <person name="Ma J."/>
        </authorList>
    </citation>
    <scope>NUCLEOTIDE SEQUENCE [LARGE SCALE GENOMIC DNA]</scope>
    <source>
        <strain evidence="10">CGMCC 1.12922</strain>
    </source>
</reference>
<evidence type="ECO:0000256" key="1">
    <source>
        <dbReference type="ARBA" id="ARBA00004651"/>
    </source>
</evidence>
<feature type="transmembrane region" description="Helical" evidence="7">
    <location>
        <begin position="348"/>
        <end position="371"/>
    </location>
</feature>
<keyword evidence="10" id="KW-1185">Reference proteome</keyword>
<name>A0ABQ1QQY8_9RHOB</name>
<evidence type="ECO:0000256" key="4">
    <source>
        <dbReference type="ARBA" id="ARBA00022692"/>
    </source>
</evidence>
<feature type="transmembrane region" description="Helical" evidence="7">
    <location>
        <begin position="27"/>
        <end position="46"/>
    </location>
</feature>
<accession>A0ABQ1QQY8</accession>
<feature type="domain" description="ABC3 transporter permease C-terminal" evidence="8">
    <location>
        <begin position="250"/>
        <end position="373"/>
    </location>
</feature>
<evidence type="ECO:0000256" key="6">
    <source>
        <dbReference type="ARBA" id="ARBA00023136"/>
    </source>
</evidence>
<comment type="caution">
    <text evidence="9">The sequence shown here is derived from an EMBL/GenBank/DDBJ whole genome shotgun (WGS) entry which is preliminary data.</text>
</comment>
<keyword evidence="3" id="KW-1003">Cell membrane</keyword>
<evidence type="ECO:0000313" key="10">
    <source>
        <dbReference type="Proteomes" id="UP000617355"/>
    </source>
</evidence>
<sequence>MTPAFRRQRALADYTLAALARRRGKNIGLVAIYALVVFVVASALLFSSALRHEADTVLAETPELIVQNLVMGRHDMIEGNAIAALAGIRGVTRAKGRLWGYFYDSVNGANYTLMVPLDPERALAPGEAMIGEGVPRARGMFWDTAPLFLSRQPGDLVRFDVVERLSSESALVSTDLILLNEADFRDFFRLPDGVYTDIAVTVRNPREIETIMSKAGRLLPEARFITRDDISRTYQKLFSWREGIMVALAAAALLAFAIFAAEKASGLSAEEAREIGILKAVGWNMTDVIAMKLWEGALISVGAFLIGTLTGYLHVFAFKAGLFAPILKGWSVIYPDFALTPRFDGVQIAALFLITVLPYTAATLVPVWRVAAADPDQVMR</sequence>
<dbReference type="EMBL" id="BMGI01000003">
    <property type="protein sequence ID" value="GGD38576.1"/>
    <property type="molecule type" value="Genomic_DNA"/>
</dbReference>
<gene>
    <name evidence="9" type="ORF">GCM10011358_23040</name>
</gene>
<keyword evidence="4 7" id="KW-0812">Transmembrane</keyword>